<dbReference type="OrthoDB" id="1555531at2759"/>
<dbReference type="FunFam" id="3.30.70.260:FF:000018">
    <property type="entry name" value="Ribose-5-phosphate isomerase A"/>
    <property type="match status" value="1"/>
</dbReference>
<name>F2UBB3_SALR5</name>
<dbReference type="NCBIfam" id="NF001924">
    <property type="entry name" value="PRK00702.1"/>
    <property type="match status" value="1"/>
</dbReference>
<dbReference type="AlphaFoldDB" id="F2UBB3"/>
<dbReference type="eggNOG" id="KOG3075">
    <property type="taxonomic scope" value="Eukaryota"/>
</dbReference>
<evidence type="ECO:0000256" key="5">
    <source>
        <dbReference type="ARBA" id="ARBA00023235"/>
    </source>
</evidence>
<reference evidence="7" key="1">
    <citation type="submission" date="2009-08" db="EMBL/GenBank/DDBJ databases">
        <title>Annotation of Salpingoeca rosetta.</title>
        <authorList>
            <consortium name="The Broad Institute Genome Sequencing Platform"/>
            <person name="Russ C."/>
            <person name="Cuomo C."/>
            <person name="Burger G."/>
            <person name="Gray M.W."/>
            <person name="Holland P.W.H."/>
            <person name="King N."/>
            <person name="Lang F.B.F."/>
            <person name="Roger A.J."/>
            <person name="Ruiz-Trillo I."/>
            <person name="Young S.K."/>
            <person name="Zeng Q."/>
            <person name="Gargeya S."/>
            <person name="Alvarado L."/>
            <person name="Berlin A."/>
            <person name="Chapman S.B."/>
            <person name="Chen Z."/>
            <person name="Freedman E."/>
            <person name="Gellesch M."/>
            <person name="Goldberg J."/>
            <person name="Griggs A."/>
            <person name="Gujja S."/>
            <person name="Heilman E."/>
            <person name="Heiman D."/>
            <person name="Howarth C."/>
            <person name="Mehta T."/>
            <person name="Neiman D."/>
            <person name="Pearson M."/>
            <person name="Roberts A."/>
            <person name="Saif S."/>
            <person name="Shea T."/>
            <person name="Shenoy N."/>
            <person name="Sisk P."/>
            <person name="Stolte C."/>
            <person name="Sykes S."/>
            <person name="White J."/>
            <person name="Yandava C."/>
            <person name="Haas B."/>
            <person name="Nusbaum C."/>
            <person name="Birren B."/>
        </authorList>
    </citation>
    <scope>NUCLEOTIDE SEQUENCE [LARGE SCALE GENOMIC DNA]</scope>
    <source>
        <strain evidence="7">ATCC 50818</strain>
    </source>
</reference>
<gene>
    <name evidence="7" type="ORF">PTSG_05473</name>
</gene>
<dbReference type="InterPro" id="IPR004788">
    <property type="entry name" value="Ribose5P_isomerase_type_A"/>
</dbReference>
<dbReference type="FunCoup" id="F2UBB3">
    <property type="interactions" value="1672"/>
</dbReference>
<evidence type="ECO:0000256" key="3">
    <source>
        <dbReference type="ARBA" id="ARBA00008088"/>
    </source>
</evidence>
<evidence type="ECO:0000256" key="1">
    <source>
        <dbReference type="ARBA" id="ARBA00001713"/>
    </source>
</evidence>
<dbReference type="SUPFAM" id="SSF100950">
    <property type="entry name" value="NagB/RpiA/CoA transferase-like"/>
    <property type="match status" value="1"/>
</dbReference>
<dbReference type="STRING" id="946362.F2UBB3"/>
<evidence type="ECO:0000313" key="8">
    <source>
        <dbReference type="Proteomes" id="UP000007799"/>
    </source>
</evidence>
<dbReference type="GO" id="GO:0009052">
    <property type="term" value="P:pentose-phosphate shunt, non-oxidative branch"/>
    <property type="evidence" value="ECO:0007669"/>
    <property type="project" value="InterPro"/>
</dbReference>
<dbReference type="HAMAP" id="MF_00170">
    <property type="entry name" value="Rib_5P_isom_A"/>
    <property type="match status" value="1"/>
</dbReference>
<comment type="pathway">
    <text evidence="2">Carbohydrate degradation; pentose phosphate pathway; D-ribose 5-phosphate from D-ribulose 5-phosphate (non-oxidative stage): step 1/1.</text>
</comment>
<dbReference type="FunFam" id="3.40.50.1360:FF:000001">
    <property type="entry name" value="Ribose-5-phosphate isomerase A"/>
    <property type="match status" value="1"/>
</dbReference>
<evidence type="ECO:0000313" key="7">
    <source>
        <dbReference type="EMBL" id="EGD73779.1"/>
    </source>
</evidence>
<protein>
    <recommendedName>
        <fullName evidence="4">ribose-5-phosphate isomerase</fullName>
        <ecNumber evidence="4">5.3.1.6</ecNumber>
    </recommendedName>
    <alternativeName>
        <fullName evidence="6">Phosphoriboisomerase</fullName>
    </alternativeName>
</protein>
<dbReference type="PANTHER" id="PTHR11934:SF0">
    <property type="entry name" value="RIBOSE-5-PHOSPHATE ISOMERASE"/>
    <property type="match status" value="1"/>
</dbReference>
<dbReference type="NCBIfam" id="TIGR00021">
    <property type="entry name" value="rpiA"/>
    <property type="match status" value="1"/>
</dbReference>
<dbReference type="InterPro" id="IPR037171">
    <property type="entry name" value="NagB/RpiA_transferase-like"/>
</dbReference>
<sequence length="255" mass="26838">MPVQPVQVAVAAAALAGKSAKDAGKLRAAYAAVDRHVKDKQVIGIGSGSTIVFAVDRLAERVREENLTVQCVPTSFQAIQLIRQHNLPLSDLSATPKIDVAIDGADEMTPDLACIKGGGGCLVQEKIVAYNSDTFVLIADGSKESDALGTKWTRGVPIEVIPMAYVPIQKQLEGMGATAKLRMATSKAGPCVTDNGNFIIDAHFGALQGDSLAPAALEKTLCMIPGVVDCGLFVGMAKEAFIGREDGTVMHYTRD</sequence>
<comment type="catalytic activity">
    <reaction evidence="1">
        <text>aldehydo-D-ribose 5-phosphate = D-ribulose 5-phosphate</text>
        <dbReference type="Rhea" id="RHEA:14657"/>
        <dbReference type="ChEBI" id="CHEBI:58121"/>
        <dbReference type="ChEBI" id="CHEBI:58273"/>
        <dbReference type="EC" id="5.3.1.6"/>
    </reaction>
</comment>
<dbReference type="Gene3D" id="3.40.50.1360">
    <property type="match status" value="1"/>
</dbReference>
<dbReference type="Pfam" id="PF06026">
    <property type="entry name" value="Rib_5-P_isom_A"/>
    <property type="match status" value="1"/>
</dbReference>
<comment type="similarity">
    <text evidence="3">Belongs to the ribose 5-phosphate isomerase family.</text>
</comment>
<dbReference type="GO" id="GO:0004751">
    <property type="term" value="F:ribose-5-phosphate isomerase activity"/>
    <property type="evidence" value="ECO:0007669"/>
    <property type="project" value="UniProtKB-EC"/>
</dbReference>
<dbReference type="RefSeq" id="XP_004993342.1">
    <property type="nucleotide sequence ID" value="XM_004993285.1"/>
</dbReference>
<dbReference type="UniPathway" id="UPA00115">
    <property type="reaction ID" value="UER00412"/>
</dbReference>
<keyword evidence="5 7" id="KW-0413">Isomerase</keyword>
<dbReference type="EC" id="5.3.1.6" evidence="4"/>
<evidence type="ECO:0000256" key="4">
    <source>
        <dbReference type="ARBA" id="ARBA00011959"/>
    </source>
</evidence>
<keyword evidence="8" id="KW-1185">Reference proteome</keyword>
<dbReference type="SUPFAM" id="SSF75445">
    <property type="entry name" value="D-ribose-5-phosphate isomerase (RpiA), lid domain"/>
    <property type="match status" value="1"/>
</dbReference>
<dbReference type="GO" id="GO:0005737">
    <property type="term" value="C:cytoplasm"/>
    <property type="evidence" value="ECO:0007669"/>
    <property type="project" value="TreeGrafter"/>
</dbReference>
<evidence type="ECO:0000256" key="6">
    <source>
        <dbReference type="ARBA" id="ARBA00029734"/>
    </source>
</evidence>
<dbReference type="GO" id="GO:0006014">
    <property type="term" value="P:D-ribose metabolic process"/>
    <property type="evidence" value="ECO:0007669"/>
    <property type="project" value="TreeGrafter"/>
</dbReference>
<dbReference type="Proteomes" id="UP000007799">
    <property type="component" value="Unassembled WGS sequence"/>
</dbReference>
<organism evidence="8">
    <name type="scientific">Salpingoeca rosetta (strain ATCC 50818 / BSB-021)</name>
    <dbReference type="NCBI Taxonomy" id="946362"/>
    <lineage>
        <taxon>Eukaryota</taxon>
        <taxon>Choanoflagellata</taxon>
        <taxon>Craspedida</taxon>
        <taxon>Salpingoecidae</taxon>
        <taxon>Salpingoeca</taxon>
    </lineage>
</organism>
<dbReference type="Gene3D" id="3.30.70.260">
    <property type="match status" value="1"/>
</dbReference>
<dbReference type="PANTHER" id="PTHR11934">
    <property type="entry name" value="RIBOSE-5-PHOSPHATE ISOMERASE"/>
    <property type="match status" value="1"/>
</dbReference>
<proteinExistence type="inferred from homology"/>
<accession>F2UBB3</accession>
<dbReference type="KEGG" id="sre:PTSG_05473"/>
<dbReference type="InParanoid" id="F2UBB3"/>
<dbReference type="OMA" id="LGIPMYN"/>
<dbReference type="InterPro" id="IPR020672">
    <property type="entry name" value="Ribose5P_isomerase_typA_subgr"/>
</dbReference>
<dbReference type="CDD" id="cd01398">
    <property type="entry name" value="RPI_A"/>
    <property type="match status" value="1"/>
</dbReference>
<dbReference type="EMBL" id="GL832967">
    <property type="protein sequence ID" value="EGD73779.1"/>
    <property type="molecule type" value="Genomic_DNA"/>
</dbReference>
<evidence type="ECO:0000256" key="2">
    <source>
        <dbReference type="ARBA" id="ARBA00004988"/>
    </source>
</evidence>
<dbReference type="GeneID" id="16073919"/>